<dbReference type="Pfam" id="PF01135">
    <property type="entry name" value="PCMT"/>
    <property type="match status" value="1"/>
</dbReference>
<dbReference type="Gene3D" id="3.40.50.150">
    <property type="entry name" value="Vaccinia Virus protein VP39"/>
    <property type="match status" value="1"/>
</dbReference>
<dbReference type="InterPro" id="IPR000682">
    <property type="entry name" value="PCMT"/>
</dbReference>
<keyword evidence="6 7" id="KW-0949">S-adenosyl-L-methionine</keyword>
<dbReference type="AlphaFoldDB" id="A0A3L6ZXI4"/>
<comment type="caution">
    <text evidence="8">The sequence shown here is derived from an EMBL/GenBank/DDBJ whole genome shotgun (WGS) entry which is preliminary data.</text>
</comment>
<dbReference type="CDD" id="cd02440">
    <property type="entry name" value="AdoMet_MTases"/>
    <property type="match status" value="1"/>
</dbReference>
<evidence type="ECO:0000313" key="8">
    <source>
        <dbReference type="EMBL" id="RLP72488.1"/>
    </source>
</evidence>
<dbReference type="GO" id="GO:0032259">
    <property type="term" value="P:methylation"/>
    <property type="evidence" value="ECO:0007669"/>
    <property type="project" value="UniProtKB-KW"/>
</dbReference>
<dbReference type="GO" id="GO:0005737">
    <property type="term" value="C:cytoplasm"/>
    <property type="evidence" value="ECO:0007669"/>
    <property type="project" value="UniProtKB-SubCell"/>
</dbReference>
<dbReference type="GO" id="GO:0030091">
    <property type="term" value="P:protein repair"/>
    <property type="evidence" value="ECO:0007669"/>
    <property type="project" value="UniProtKB-UniRule"/>
</dbReference>
<evidence type="ECO:0000256" key="4">
    <source>
        <dbReference type="ARBA" id="ARBA00022603"/>
    </source>
</evidence>
<evidence type="ECO:0000256" key="1">
    <source>
        <dbReference type="ARBA" id="ARBA00004496"/>
    </source>
</evidence>
<sequence length="211" mass="22393">MVAEHIAARGIRDEQVLDAMRRVPREEFVRPSSRSVAYEDHPLPISHGQTISQPYIVALTVEAAHIDSSSRVLDIGTGSGYAAAVLAEIAADVVTIERHPSLADGAREVLDRLGYANVTVVTGDGTLGWPDGAPYDAIVVAAAAPRIPDPWLQELADGGRLVMPIGKPGLGQSLKRITLGPDRDPRFEDLGGVTFVPLIGAFGTEPDRFGG</sequence>
<comment type="subcellular location">
    <subcellularLocation>
        <location evidence="1 7">Cytoplasm</location>
    </subcellularLocation>
</comment>
<dbReference type="Proteomes" id="UP000270299">
    <property type="component" value="Unassembled WGS sequence"/>
</dbReference>
<dbReference type="EC" id="2.1.1.77" evidence="7"/>
<dbReference type="NCBIfam" id="NF001453">
    <property type="entry name" value="PRK00312.1"/>
    <property type="match status" value="1"/>
</dbReference>
<reference evidence="8 9" key="1">
    <citation type="submission" date="2018-10" db="EMBL/GenBank/DDBJ databases">
        <authorList>
            <person name="Li J."/>
        </authorList>
    </citation>
    <scope>NUCLEOTIDE SEQUENCE [LARGE SCALE GENOMIC DNA]</scope>
    <source>
        <strain evidence="8 9">CCTCC AB209002</strain>
    </source>
</reference>
<comment type="function">
    <text evidence="7">Catalyzes the methyl esterification of L-isoaspartyl residues in peptides and proteins that result from spontaneous decomposition of normal L-aspartyl and L-asparaginyl residues. It plays a role in the repair and/or degradation of damaged proteins.</text>
</comment>
<dbReference type="PANTHER" id="PTHR11579:SF0">
    <property type="entry name" value="PROTEIN-L-ISOASPARTATE(D-ASPARTATE) O-METHYLTRANSFERASE"/>
    <property type="match status" value="1"/>
</dbReference>
<evidence type="ECO:0000256" key="6">
    <source>
        <dbReference type="ARBA" id="ARBA00022691"/>
    </source>
</evidence>
<protein>
    <recommendedName>
        <fullName evidence="7">Protein-L-isoaspartate O-methyltransferase</fullName>
        <ecNumber evidence="7">2.1.1.77</ecNumber>
    </recommendedName>
    <alternativeName>
        <fullName evidence="7">L-isoaspartyl protein carboxyl methyltransferase</fullName>
    </alternativeName>
    <alternativeName>
        <fullName evidence="7">Protein L-isoaspartyl methyltransferase</fullName>
    </alternativeName>
    <alternativeName>
        <fullName evidence="7">Protein-beta-aspartate methyltransferase</fullName>
        <shortName evidence="7">PIMT</shortName>
    </alternativeName>
</protein>
<dbReference type="NCBIfam" id="TIGR00080">
    <property type="entry name" value="pimt"/>
    <property type="match status" value="1"/>
</dbReference>
<dbReference type="GO" id="GO:0004719">
    <property type="term" value="F:protein-L-isoaspartate (D-aspartate) O-methyltransferase activity"/>
    <property type="evidence" value="ECO:0007669"/>
    <property type="project" value="UniProtKB-UniRule"/>
</dbReference>
<name>A0A3L6ZXI4_9MICO</name>
<keyword evidence="5 7" id="KW-0808">Transferase</keyword>
<gene>
    <name evidence="7" type="primary">pcm</name>
    <name evidence="8" type="ORF">D9V29_04915</name>
</gene>
<keyword evidence="3 7" id="KW-0963">Cytoplasm</keyword>
<dbReference type="EMBL" id="RCUV01000005">
    <property type="protein sequence ID" value="RLP72488.1"/>
    <property type="molecule type" value="Genomic_DNA"/>
</dbReference>
<evidence type="ECO:0000256" key="2">
    <source>
        <dbReference type="ARBA" id="ARBA00005369"/>
    </source>
</evidence>
<evidence type="ECO:0000256" key="7">
    <source>
        <dbReference type="HAMAP-Rule" id="MF_00090"/>
    </source>
</evidence>
<comment type="similarity">
    <text evidence="2 7">Belongs to the methyltransferase superfamily. L-isoaspartyl/D-aspartyl protein methyltransferase family.</text>
</comment>
<keyword evidence="9" id="KW-1185">Reference proteome</keyword>
<dbReference type="FunFam" id="3.40.50.150:FF:000010">
    <property type="entry name" value="Protein-L-isoaspartate O-methyltransferase"/>
    <property type="match status" value="1"/>
</dbReference>
<dbReference type="InterPro" id="IPR029063">
    <property type="entry name" value="SAM-dependent_MTases_sf"/>
</dbReference>
<dbReference type="OrthoDB" id="4035289at2"/>
<dbReference type="HAMAP" id="MF_00090">
    <property type="entry name" value="PIMT"/>
    <property type="match status" value="1"/>
</dbReference>
<evidence type="ECO:0000313" key="9">
    <source>
        <dbReference type="Proteomes" id="UP000270299"/>
    </source>
</evidence>
<organism evidence="8 9">
    <name type="scientific">Mycetocola manganoxydans</name>
    <dbReference type="NCBI Taxonomy" id="699879"/>
    <lineage>
        <taxon>Bacteria</taxon>
        <taxon>Bacillati</taxon>
        <taxon>Actinomycetota</taxon>
        <taxon>Actinomycetes</taxon>
        <taxon>Micrococcales</taxon>
        <taxon>Microbacteriaceae</taxon>
        <taxon>Mycetocola</taxon>
    </lineage>
</organism>
<accession>A0A3L6ZXI4</accession>
<feature type="active site" evidence="7">
    <location>
        <position position="52"/>
    </location>
</feature>
<dbReference type="PANTHER" id="PTHR11579">
    <property type="entry name" value="PROTEIN-L-ISOASPARTATE O-METHYLTRANSFERASE"/>
    <property type="match status" value="1"/>
</dbReference>
<comment type="catalytic activity">
    <reaction evidence="7">
        <text>[protein]-L-isoaspartate + S-adenosyl-L-methionine = [protein]-L-isoaspartate alpha-methyl ester + S-adenosyl-L-homocysteine</text>
        <dbReference type="Rhea" id="RHEA:12705"/>
        <dbReference type="Rhea" id="RHEA-COMP:12143"/>
        <dbReference type="Rhea" id="RHEA-COMP:12144"/>
        <dbReference type="ChEBI" id="CHEBI:57856"/>
        <dbReference type="ChEBI" id="CHEBI:59789"/>
        <dbReference type="ChEBI" id="CHEBI:90596"/>
        <dbReference type="ChEBI" id="CHEBI:90598"/>
        <dbReference type="EC" id="2.1.1.77"/>
    </reaction>
</comment>
<evidence type="ECO:0000256" key="3">
    <source>
        <dbReference type="ARBA" id="ARBA00022490"/>
    </source>
</evidence>
<evidence type="ECO:0000256" key="5">
    <source>
        <dbReference type="ARBA" id="ARBA00022679"/>
    </source>
</evidence>
<dbReference type="SUPFAM" id="SSF53335">
    <property type="entry name" value="S-adenosyl-L-methionine-dependent methyltransferases"/>
    <property type="match status" value="1"/>
</dbReference>
<dbReference type="PROSITE" id="PS01279">
    <property type="entry name" value="PCMT"/>
    <property type="match status" value="1"/>
</dbReference>
<proteinExistence type="inferred from homology"/>
<keyword evidence="4 7" id="KW-0489">Methyltransferase</keyword>